<evidence type="ECO:0000256" key="4">
    <source>
        <dbReference type="SAM" id="MobiDB-lite"/>
    </source>
</evidence>
<dbReference type="Pfam" id="PF18051">
    <property type="entry name" value="RPN1_C"/>
    <property type="match status" value="1"/>
</dbReference>
<proteinExistence type="inferred from homology"/>
<dbReference type="PANTHER" id="PTHR10943">
    <property type="entry name" value="26S PROTEASOME NON-ATPASE REGULATORY SUBUNIT"/>
    <property type="match status" value="1"/>
</dbReference>
<dbReference type="PANTHER" id="PTHR10943:SF1">
    <property type="entry name" value="26S PROTEASOME NON-ATPASE REGULATORY SUBUNIT 2"/>
    <property type="match status" value="1"/>
</dbReference>
<dbReference type="InterPro" id="IPR011989">
    <property type="entry name" value="ARM-like"/>
</dbReference>
<dbReference type="InterPro" id="IPR041433">
    <property type="entry name" value="RPN1_C"/>
</dbReference>
<dbReference type="InterPro" id="IPR016643">
    <property type="entry name" value="26S_Psome_Rpn1"/>
</dbReference>
<reference evidence="7" key="1">
    <citation type="submission" date="2019-08" db="EMBL/GenBank/DDBJ databases">
        <title>The genome of the North American firefly Photinus pyralis.</title>
        <authorList>
            <consortium name="Photinus pyralis genome working group"/>
            <person name="Fallon T.R."/>
            <person name="Sander Lower S.E."/>
            <person name="Weng J.-K."/>
        </authorList>
    </citation>
    <scope>NUCLEOTIDE SEQUENCE</scope>
    <source>
        <strain evidence="7">TRF0915ILg1</strain>
        <tissue evidence="7">Whole body</tissue>
    </source>
</reference>
<keyword evidence="8" id="KW-1185">Reference proteome</keyword>
<dbReference type="Proteomes" id="UP000801492">
    <property type="component" value="Unassembled WGS sequence"/>
</dbReference>
<dbReference type="Pfam" id="PF17781">
    <property type="entry name" value="RPN1_RPN2_N"/>
    <property type="match status" value="1"/>
</dbReference>
<evidence type="ECO:0000313" key="8">
    <source>
        <dbReference type="Proteomes" id="UP000801492"/>
    </source>
</evidence>
<feature type="compositionally biased region" description="Basic and acidic residues" evidence="4">
    <location>
        <begin position="606"/>
        <end position="618"/>
    </location>
</feature>
<dbReference type="SUPFAM" id="SSF48371">
    <property type="entry name" value="ARM repeat"/>
    <property type="match status" value="1"/>
</dbReference>
<sequence>MPLQDESEEDKELQDELRVLVDKVKDSDVKLISPALEMLKFIIRTSTTSMTSVPKPLKYLSPYYGTFKEAYENIKDVKVKKQCADIISVLAMGPTGGDTAREKRECLRYCLLGTMTNIGDWGHEYIRQLEAEIVEQWSVCARSANVLLPLIKDIIEFDCKHHAEIQACDMLMEIDRLELLSEHIDNSTYQRICLYLASCVKFVENIEATKILRLVTDQYIRFGENTKALITAIQLNERQLVNKIFSDCKDPIVLRQMAFIAARQLFPVELDAQVTDREEILNILGNSNLNSHFQTLARELDIMDPKSPEEVYKSWLEPVPLRPAVLGENMDSARQNLAASFVNGFVNAGFGCDKLITPEGGNRWIYRNKDHGMLSATASLGLLHLWDVDGGLTPIDKYLYTNDEHIKAGALLALGIVNCRIRNDCDPALALLADFVTNTNPTLQTGAVFGLGLAYAGTNRPDVLCLLLPAVENAVGAESLAVASLACGLVSVGTCNADVSSAILSKLVDSRDSEALKSSYMRLVVLGLGMCYMGCKDGTEATNAALEVFAEPFKTISQCLLKMCAYAGTGDVLIIQELLHNVSERIVLPEEKPSKLPQPTESKTAPLKEKDKRKGKREWDAGAAQAAAALAVASVAIGEETGTEMCQRILGHMGRYGDLAVRRAMPLAVALTSVSRPHLPIIDVLTKYAHDSDEEVSCNAIFCLGIIGAGTNNARLSAGLRQLAVFHMRNPSQLFMVRLAQGLTHLGKGTLTISPLHTDRQLLDPCSMAGLLIPLVSLLDMHALILGRSHYLLYALAAAMHPRWLLTLDETLQPISVSVRVGQAVDTVGKAGTPKTIAGIHTHSTPVLLAAGERAELATDQYEQLCPTLDGICILKKKPE</sequence>
<keyword evidence="2 3" id="KW-0647">Proteasome</keyword>
<comment type="function">
    <text evidence="3">Component of the 26S proteasome, a multiprotein complex involved in the ATP-dependent degradation of ubiquitinated proteins. This complex plays a key role in the maintenance of protein homeostasis by removing misfolded or damaged proteins, which could impair cellular functions, and by removing proteins whose functions are no longer required. Therefore, the proteasome participates in numerous cellular processes, including cell cycle progression, apoptosis, or DNA damage repair.</text>
</comment>
<evidence type="ECO:0000256" key="2">
    <source>
        <dbReference type="ARBA" id="ARBA00022942"/>
    </source>
</evidence>
<dbReference type="GO" id="GO:0005634">
    <property type="term" value="C:nucleus"/>
    <property type="evidence" value="ECO:0007669"/>
    <property type="project" value="TreeGrafter"/>
</dbReference>
<dbReference type="GO" id="GO:0042176">
    <property type="term" value="P:regulation of protein catabolic process"/>
    <property type="evidence" value="ECO:0007669"/>
    <property type="project" value="InterPro"/>
</dbReference>
<comment type="subunit">
    <text evidence="3">Component of the 19S proteasome regulatory particle complex. The 26S proteasome consists of a 20S core particle (CP) and two 19S regulatory subunits (RP).</text>
</comment>
<dbReference type="Gene3D" id="1.25.10.10">
    <property type="entry name" value="Leucine-rich Repeat Variant"/>
    <property type="match status" value="1"/>
</dbReference>
<dbReference type="InterPro" id="IPR016024">
    <property type="entry name" value="ARM-type_fold"/>
</dbReference>
<dbReference type="GO" id="GO:0008540">
    <property type="term" value="C:proteasome regulatory particle, base subcomplex"/>
    <property type="evidence" value="ECO:0007669"/>
    <property type="project" value="UniProtKB-UniRule"/>
</dbReference>
<feature type="region of interest" description="Disordered" evidence="4">
    <location>
        <begin position="590"/>
        <end position="618"/>
    </location>
</feature>
<name>A0A8K0D0M9_IGNLU</name>
<keyword evidence="1" id="KW-0677">Repeat</keyword>
<evidence type="ECO:0000259" key="5">
    <source>
        <dbReference type="Pfam" id="PF17781"/>
    </source>
</evidence>
<dbReference type="InterPro" id="IPR040892">
    <property type="entry name" value="RPN1_N"/>
</dbReference>
<dbReference type="GO" id="GO:0034515">
    <property type="term" value="C:proteasome storage granule"/>
    <property type="evidence" value="ECO:0007669"/>
    <property type="project" value="TreeGrafter"/>
</dbReference>
<feature type="domain" description="26S proteasome non-ATPase regulatory subunit RPN1 C-terminal" evidence="6">
    <location>
        <begin position="828"/>
        <end position="880"/>
    </location>
</feature>
<comment type="caution">
    <text evidence="7">The sequence shown here is derived from an EMBL/GenBank/DDBJ whole genome shotgun (WGS) entry which is preliminary data.</text>
</comment>
<feature type="domain" description="RPN1 N-terminal" evidence="5">
    <location>
        <begin position="17"/>
        <end position="317"/>
    </location>
</feature>
<dbReference type="GO" id="GO:0030234">
    <property type="term" value="F:enzyme regulator activity"/>
    <property type="evidence" value="ECO:0007669"/>
    <property type="project" value="UniProtKB-UniRule"/>
</dbReference>
<dbReference type="GO" id="GO:0043161">
    <property type="term" value="P:proteasome-mediated ubiquitin-dependent protein catabolic process"/>
    <property type="evidence" value="ECO:0007669"/>
    <property type="project" value="TreeGrafter"/>
</dbReference>
<comment type="similarity">
    <text evidence="3">Belongs to the proteasome subunit S2 family.</text>
</comment>
<dbReference type="OrthoDB" id="10252509at2759"/>
<evidence type="ECO:0000313" key="7">
    <source>
        <dbReference type="EMBL" id="KAF2894827.1"/>
    </source>
</evidence>
<evidence type="ECO:0000259" key="6">
    <source>
        <dbReference type="Pfam" id="PF18051"/>
    </source>
</evidence>
<evidence type="ECO:0000256" key="3">
    <source>
        <dbReference type="PIRNR" id="PIRNR015965"/>
    </source>
</evidence>
<dbReference type="EMBL" id="VTPC01006586">
    <property type="protein sequence ID" value="KAF2894827.1"/>
    <property type="molecule type" value="Genomic_DNA"/>
</dbReference>
<gene>
    <name evidence="7" type="ORF">ILUMI_11350</name>
</gene>
<accession>A0A8K0D0M9</accession>
<organism evidence="7 8">
    <name type="scientific">Ignelater luminosus</name>
    <name type="common">Cucubano</name>
    <name type="synonym">Pyrophorus luminosus</name>
    <dbReference type="NCBI Taxonomy" id="2038154"/>
    <lineage>
        <taxon>Eukaryota</taxon>
        <taxon>Metazoa</taxon>
        <taxon>Ecdysozoa</taxon>
        <taxon>Arthropoda</taxon>
        <taxon>Hexapoda</taxon>
        <taxon>Insecta</taxon>
        <taxon>Pterygota</taxon>
        <taxon>Neoptera</taxon>
        <taxon>Endopterygota</taxon>
        <taxon>Coleoptera</taxon>
        <taxon>Polyphaga</taxon>
        <taxon>Elateriformia</taxon>
        <taxon>Elateroidea</taxon>
        <taxon>Elateridae</taxon>
        <taxon>Agrypninae</taxon>
        <taxon>Pyrophorini</taxon>
        <taxon>Ignelater</taxon>
    </lineage>
</organism>
<evidence type="ECO:0000256" key="1">
    <source>
        <dbReference type="ARBA" id="ARBA00022737"/>
    </source>
</evidence>
<protein>
    <recommendedName>
        <fullName evidence="3">26S proteasome non-ATPase regulatory subunit 2</fullName>
    </recommendedName>
</protein>
<dbReference type="PIRSF" id="PIRSF015965">
    <property type="entry name" value="26S_Psome_Rpn1"/>
    <property type="match status" value="1"/>
</dbReference>
<dbReference type="AlphaFoldDB" id="A0A8K0D0M9"/>